<feature type="compositionally biased region" description="Basic and acidic residues" evidence="1">
    <location>
        <begin position="294"/>
        <end position="312"/>
    </location>
</feature>
<keyword evidence="4" id="KW-1185">Reference proteome</keyword>
<gene>
    <name evidence="3" type="ORF">MBOE_53590</name>
</gene>
<dbReference type="InterPro" id="IPR038694">
    <property type="entry name" value="DUF427_sf"/>
</dbReference>
<protein>
    <recommendedName>
        <fullName evidence="2">DUF427 domain-containing protein</fullName>
    </recommendedName>
</protein>
<organism evidence="3 4">
    <name type="scientific">Mycolicibacterium boenickei</name>
    <dbReference type="NCBI Taxonomy" id="146017"/>
    <lineage>
        <taxon>Bacteria</taxon>
        <taxon>Bacillati</taxon>
        <taxon>Actinomycetota</taxon>
        <taxon>Actinomycetes</taxon>
        <taxon>Mycobacteriales</taxon>
        <taxon>Mycobacteriaceae</taxon>
        <taxon>Mycolicibacterium</taxon>
    </lineage>
</organism>
<sequence length="312" mass="34979">MLSAGCDRSSGTVNSKSGEDSMGLAWQQGPLASGSVGQFLTPQPLPERLLFAEPLRRRMRVKLGDKWIADSQDVVLLHEPGRYPVAYFPVEDLSPGVLDAEGVITEHPDLGQVEWFSAQSADRAVKRAAWRFSSLPSHAGVLENRFAFAWRAMDAFFEENERVVGHAADAYHRIDIRSTSRNLIVRHGDRVIAETSRPLALYESGFAVRWYVPRADIDESALKPVEGQTFCPYKGLASYYDIGDTRRAAWSYTEAWTEVARVRNLISFEPDKIEVHLDGRRLELEPGQNVMPHGVDRGLDPAEILGRSEDER</sequence>
<feature type="region of interest" description="Disordered" evidence="1">
    <location>
        <begin position="287"/>
        <end position="312"/>
    </location>
</feature>
<dbReference type="Gene3D" id="2.170.150.40">
    <property type="entry name" value="Domain of unknown function (DUF427)"/>
    <property type="match status" value="2"/>
</dbReference>
<evidence type="ECO:0000256" key="1">
    <source>
        <dbReference type="SAM" id="MobiDB-lite"/>
    </source>
</evidence>
<dbReference type="Proteomes" id="UP000466683">
    <property type="component" value="Chromosome"/>
</dbReference>
<reference evidence="3 4" key="1">
    <citation type="journal article" date="2019" name="Emerg. Microbes Infect.">
        <title>Comprehensive subspecies identification of 175 nontuberculous mycobacteria species based on 7547 genomic profiles.</title>
        <authorList>
            <person name="Matsumoto Y."/>
            <person name="Kinjo T."/>
            <person name="Motooka D."/>
            <person name="Nabeya D."/>
            <person name="Jung N."/>
            <person name="Uechi K."/>
            <person name="Horii T."/>
            <person name="Iida T."/>
            <person name="Fujita J."/>
            <person name="Nakamura S."/>
        </authorList>
    </citation>
    <scope>NUCLEOTIDE SEQUENCE [LARGE SCALE GENOMIC DNA]</scope>
    <source>
        <strain evidence="3 4">JCM 15653</strain>
    </source>
</reference>
<dbReference type="Pfam" id="PF04248">
    <property type="entry name" value="NTP_transf_9"/>
    <property type="match status" value="2"/>
</dbReference>
<feature type="domain" description="DUF427" evidence="2">
    <location>
        <begin position="185"/>
        <end position="270"/>
    </location>
</feature>
<evidence type="ECO:0000313" key="3">
    <source>
        <dbReference type="EMBL" id="BBX93710.1"/>
    </source>
</evidence>
<dbReference type="PANTHER" id="PTHR34310">
    <property type="entry name" value="DUF427 DOMAIN PROTEIN (AFU_ORTHOLOGUE AFUA_3G02220)"/>
    <property type="match status" value="1"/>
</dbReference>
<dbReference type="PANTHER" id="PTHR34310:SF9">
    <property type="entry name" value="BLR5716 PROTEIN"/>
    <property type="match status" value="1"/>
</dbReference>
<proteinExistence type="predicted"/>
<dbReference type="InterPro" id="IPR007361">
    <property type="entry name" value="DUF427"/>
</dbReference>
<name>A0ABM7J3D0_9MYCO</name>
<feature type="domain" description="DUF427" evidence="2">
    <location>
        <begin position="59"/>
        <end position="150"/>
    </location>
</feature>
<evidence type="ECO:0000259" key="2">
    <source>
        <dbReference type="Pfam" id="PF04248"/>
    </source>
</evidence>
<accession>A0ABM7J3D0</accession>
<evidence type="ECO:0000313" key="4">
    <source>
        <dbReference type="Proteomes" id="UP000466683"/>
    </source>
</evidence>
<dbReference type="EMBL" id="AP022579">
    <property type="protein sequence ID" value="BBX93710.1"/>
    <property type="molecule type" value="Genomic_DNA"/>
</dbReference>
<feature type="region of interest" description="Disordered" evidence="1">
    <location>
        <begin position="1"/>
        <end position="27"/>
    </location>
</feature>